<evidence type="ECO:0000313" key="1">
    <source>
        <dbReference type="EMBL" id="PIE92145.1"/>
    </source>
</evidence>
<dbReference type="EMBL" id="NWUW01000042">
    <property type="protein sequence ID" value="PIE92145.1"/>
    <property type="molecule type" value="Genomic_DNA"/>
</dbReference>
<reference evidence="1 2" key="1">
    <citation type="submission" date="2017-09" db="EMBL/GenBank/DDBJ databases">
        <title>Biocontrol bacteria screening and application from spent mushroom substrate.</title>
        <authorList>
            <person name="Sun X."/>
        </authorList>
    </citation>
    <scope>NUCLEOTIDE SEQUENCE [LARGE SCALE GENOMIC DNA]</scope>
    <source>
        <strain evidence="1 2">100374</strain>
    </source>
</reference>
<proteinExistence type="predicted"/>
<sequence length="806" mass="91037">MSSLKEQVKQICNRLAPHGWGELLYKHGLDIGASDLESELQKELKIDRTIAGFEDFALEGKKGIEPGQPARSLLYHALASPNVNKAIDGSRLSMFPTLAELDVVENYVYGFKPPTLSELFHRAGGDLAIVVFATEYRPAPETVHQKHADVCFSRTGVARVGTSEPLYEPQYRGFLPFVKDNESAFRVLPACYSAYIAIQRQGNKGNFGPMSIGEISEDDKNRKFWVPIHKLFSGTECLFDNKGNALDLHIELKSHHINEKIRRLHLILSDKDYVGDREDNTSREELNINKPPFCFTEGIADWSNNPDFGSNVLIPFPHATLIEPAMYQDIPLSFTVPESNKTKEGEQPGLDIRPFSSSLQFRFYKEIQGDEKKGNVIYGRPVPEYVYVRDEILNNTLPPNNLNKMKFEDMIKKISKGGYEALHYVDYTGDGWIEAFCPELTNLNFICPETKFRLSGNHAAYSIITAPDFFPNCDQRELMEWYENEVDDSIKLYIWEDKESLPLTLSDARYPVNIELKNEEARLFSINDDTMTAIVSLPYEKVPQGIKSRVAMTTRHSYLPDAASGVFAPGWDVSFDIDKDGKEFIAAYGLGSPFPEDAKLCAALSTFWPAVAPDAARTFETSWPTVAPLTDEEIGMVGMVAWDGVTGPREDKEIGIVEYTRISHADYVQNAIKNKFSLSITGKIDISEYKQRLLAMAYVYKALGLSGKSLYKQKAEWKVLSFQVVTALNDELDDAQSQTCTTLSGPVYRFEVYKSGATIYPEDVQKVQFKIKERVILFIDLLHILAKYTNEKNEVGKWVCKNVKEL</sequence>
<accession>A0A2G6Q5X0</accession>
<keyword evidence="2" id="KW-1185">Reference proteome</keyword>
<dbReference type="Proteomes" id="UP000228484">
    <property type="component" value="Unassembled WGS sequence"/>
</dbReference>
<name>A0A2G6Q5X0_9BACI</name>
<evidence type="ECO:0000313" key="2">
    <source>
        <dbReference type="Proteomes" id="UP000228484"/>
    </source>
</evidence>
<comment type="caution">
    <text evidence="1">The sequence shown here is derived from an EMBL/GenBank/DDBJ whole genome shotgun (WGS) entry which is preliminary data.</text>
</comment>
<dbReference type="RefSeq" id="WP_099686487.1">
    <property type="nucleotide sequence ID" value="NZ_NWUW01000042.1"/>
</dbReference>
<gene>
    <name evidence="1" type="ORF">CO726_28215</name>
</gene>
<protein>
    <submittedName>
        <fullName evidence="1">Uncharacterized protein</fullName>
    </submittedName>
</protein>
<dbReference type="AlphaFoldDB" id="A0A2G6Q5X0"/>
<organism evidence="1 2">
    <name type="scientific">Bacillus fungorum</name>
    <dbReference type="NCBI Taxonomy" id="2039284"/>
    <lineage>
        <taxon>Bacteria</taxon>
        <taxon>Bacillati</taxon>
        <taxon>Bacillota</taxon>
        <taxon>Bacilli</taxon>
        <taxon>Bacillales</taxon>
        <taxon>Bacillaceae</taxon>
        <taxon>Bacillus</taxon>
    </lineage>
</organism>